<feature type="region of interest" description="Disordered" evidence="1">
    <location>
        <begin position="287"/>
        <end position="322"/>
    </location>
</feature>
<gene>
    <name evidence="3" type="ORF">GKZ28_13965</name>
</gene>
<evidence type="ECO:0000313" key="4">
    <source>
        <dbReference type="Proteomes" id="UP000656077"/>
    </source>
</evidence>
<dbReference type="InterPro" id="IPR025584">
    <property type="entry name" value="Cthe_2159"/>
</dbReference>
<evidence type="ECO:0000256" key="1">
    <source>
        <dbReference type="SAM" id="MobiDB-lite"/>
    </source>
</evidence>
<evidence type="ECO:0000256" key="2">
    <source>
        <dbReference type="SAM" id="SignalP"/>
    </source>
</evidence>
<comment type="caution">
    <text evidence="3">The sequence shown here is derived from an EMBL/GenBank/DDBJ whole genome shotgun (WGS) entry which is preliminary data.</text>
</comment>
<dbReference type="PROSITE" id="PS51257">
    <property type="entry name" value="PROKAR_LIPOPROTEIN"/>
    <property type="match status" value="1"/>
</dbReference>
<dbReference type="Pfam" id="PF14262">
    <property type="entry name" value="Cthe_2159"/>
    <property type="match status" value="1"/>
</dbReference>
<feature type="compositionally biased region" description="Low complexity" evidence="1">
    <location>
        <begin position="414"/>
        <end position="428"/>
    </location>
</feature>
<accession>A0A964RN74</accession>
<protein>
    <submittedName>
        <fullName evidence="3">Carbohydrate-binding domain-containing protein</fullName>
    </submittedName>
</protein>
<proteinExistence type="predicted"/>
<dbReference type="Proteomes" id="UP000656077">
    <property type="component" value="Unassembled WGS sequence"/>
</dbReference>
<organism evidence="3 4">
    <name type="scientific">Clostridium chromiireducens</name>
    <dbReference type="NCBI Taxonomy" id="225345"/>
    <lineage>
        <taxon>Bacteria</taxon>
        <taxon>Bacillati</taxon>
        <taxon>Bacillota</taxon>
        <taxon>Clostridia</taxon>
        <taxon>Eubacteriales</taxon>
        <taxon>Clostridiaceae</taxon>
        <taxon>Clostridium</taxon>
    </lineage>
</organism>
<dbReference type="EMBL" id="WSRQ01000021">
    <property type="protein sequence ID" value="MVX64801.1"/>
    <property type="molecule type" value="Genomic_DNA"/>
</dbReference>
<reference evidence="3" key="1">
    <citation type="submission" date="2019-12" db="EMBL/GenBank/DDBJ databases">
        <title>Microbes associate with the intestines of laboratory mice.</title>
        <authorList>
            <person name="Navarre W."/>
            <person name="Wong E."/>
        </authorList>
    </citation>
    <scope>NUCLEOTIDE SEQUENCE</scope>
    <source>
        <strain evidence="3">NM79_F5</strain>
    </source>
</reference>
<feature type="chain" id="PRO_5038497356" evidence="2">
    <location>
        <begin position="23"/>
        <end position="636"/>
    </location>
</feature>
<keyword evidence="2" id="KW-0732">Signal</keyword>
<feature type="region of interest" description="Disordered" evidence="1">
    <location>
        <begin position="616"/>
        <end position="636"/>
    </location>
</feature>
<dbReference type="RefSeq" id="WP_160359643.1">
    <property type="nucleotide sequence ID" value="NZ_WSRQ01000021.1"/>
</dbReference>
<evidence type="ECO:0000313" key="3">
    <source>
        <dbReference type="EMBL" id="MVX64801.1"/>
    </source>
</evidence>
<feature type="signal peptide" evidence="2">
    <location>
        <begin position="1"/>
        <end position="22"/>
    </location>
</feature>
<sequence length="636" mass="64753">MNKKLITILVALSLCASVTGCANSNVALGSNTSTTQTATAAEAAVLSNINVSSGDDESVGEANTFIELGNNISVNGEGATVENNKVTITAAGTYSIKGTLMDGQIIVNAGDNDKVYIILNEVNITCSNNAPIYVKNAKKAIISLADNTQNNINDGEKYALEDEAADEPNAAIFSKSDLILIGNGSLTVDAKYKNGITSKDDLKIQSGNITVNAVADGLKGKDSVVIKNGNVTVTSSGDGIKSSNDEDQEKGYVLIEGGKINITSGQDGIQAETNAFVKAGDLTINSGGGSKNAPVKEERGPGMGKQFDPNGAQTTETATSEEETTSNKAIKAGENIITEGGTFNIDSVNDAFHSNNNFVINDGTFNISAGDDGLHADATLTINGGNINIAKSYEGIESENITINNGEINLASSDDGINASSSSEAANNGGQPSKGGESAGTGKLNINGGKITVNANGDGLDANGSIYMKDGTVIVNGPTGDGNGALDYDGTFTVTGGTLIAAGSAGMAQAPSTDSTQNSIKVTLASRSANTIVHVESESGEEIATFAPAKQYATFVISSPKLKTGSTYKVYVEGSSTGTSVNGLYSGGTYTKGTEIGSATISGSITEITQEGVTVSNHMGGQRGQGNPGGMKAPRQ</sequence>
<dbReference type="AlphaFoldDB" id="A0A964RN74"/>
<feature type="region of interest" description="Disordered" evidence="1">
    <location>
        <begin position="414"/>
        <end position="442"/>
    </location>
</feature>
<name>A0A964RN74_9CLOT</name>